<dbReference type="AlphaFoldDB" id="A0A343JBC0"/>
<dbReference type="KEGG" id="cia:BEN51_04890"/>
<keyword evidence="1" id="KW-0732">Signal</keyword>
<feature type="signal peptide" evidence="1">
    <location>
        <begin position="1"/>
        <end position="28"/>
    </location>
</feature>
<feature type="chain" id="PRO_5038377059" evidence="1">
    <location>
        <begin position="29"/>
        <end position="149"/>
    </location>
</feature>
<gene>
    <name evidence="2" type="ORF">BEN51_04890</name>
</gene>
<dbReference type="OrthoDB" id="1916098at2"/>
<keyword evidence="3" id="KW-1185">Reference proteome</keyword>
<reference evidence="2 3" key="1">
    <citation type="submission" date="2016-08" db="EMBL/GenBank/DDBJ databases">
        <title>Complete Genome Sequence Of The Indigo Reducing Clostridium isatidis DSM15098.</title>
        <authorList>
            <person name="Little G.T."/>
            <person name="Minton N.P."/>
        </authorList>
    </citation>
    <scope>NUCLEOTIDE SEQUENCE [LARGE SCALE GENOMIC DNA]</scope>
    <source>
        <strain evidence="2 3">DSM 15098</strain>
    </source>
</reference>
<proteinExistence type="predicted"/>
<sequence length="149" mass="17483">MKFYFLKSIVLFASIFNIVVFNSLETQAKSVQASDKIETKSNALRVFNNYNFNLDEEKFDNFWTPENEGFLNQSQKARINEFRKKVQSGGILSGKEKNELKNMKAEVIRKKLGDEKYAELEKLIKKRESSVDLTLEERQRIFELEKEAN</sequence>
<name>A0A343JBC0_9CLOT</name>
<evidence type="ECO:0000256" key="1">
    <source>
        <dbReference type="SAM" id="SignalP"/>
    </source>
</evidence>
<dbReference type="RefSeq" id="WP_119864963.1">
    <property type="nucleotide sequence ID" value="NZ_CP016786.1"/>
</dbReference>
<dbReference type="Proteomes" id="UP000264883">
    <property type="component" value="Chromosome"/>
</dbReference>
<protein>
    <submittedName>
        <fullName evidence="2">Uncharacterized protein</fullName>
    </submittedName>
</protein>
<dbReference type="EMBL" id="CP016786">
    <property type="protein sequence ID" value="ASW42828.1"/>
    <property type="molecule type" value="Genomic_DNA"/>
</dbReference>
<organism evidence="2 3">
    <name type="scientific">Clostridium isatidis</name>
    <dbReference type="NCBI Taxonomy" id="182773"/>
    <lineage>
        <taxon>Bacteria</taxon>
        <taxon>Bacillati</taxon>
        <taxon>Bacillota</taxon>
        <taxon>Clostridia</taxon>
        <taxon>Eubacteriales</taxon>
        <taxon>Clostridiaceae</taxon>
        <taxon>Clostridium</taxon>
    </lineage>
</organism>
<evidence type="ECO:0000313" key="2">
    <source>
        <dbReference type="EMBL" id="ASW42828.1"/>
    </source>
</evidence>
<accession>A0A343JBC0</accession>
<evidence type="ECO:0000313" key="3">
    <source>
        <dbReference type="Proteomes" id="UP000264883"/>
    </source>
</evidence>